<keyword evidence="1" id="KW-0812">Transmembrane</keyword>
<dbReference type="STRING" id="417292.SAMN05421806_110188"/>
<dbReference type="Pfam" id="PF00756">
    <property type="entry name" value="Esterase"/>
    <property type="match status" value="1"/>
</dbReference>
<protein>
    <submittedName>
        <fullName evidence="2">S-formylglutathione hydrolase FrmB</fullName>
    </submittedName>
</protein>
<dbReference type="GO" id="GO:0016787">
    <property type="term" value="F:hydrolase activity"/>
    <property type="evidence" value="ECO:0007669"/>
    <property type="project" value="UniProtKB-KW"/>
</dbReference>
<dbReference type="SUPFAM" id="SSF53474">
    <property type="entry name" value="alpha/beta-Hydrolases"/>
    <property type="match status" value="1"/>
</dbReference>
<keyword evidence="1" id="KW-1133">Transmembrane helix</keyword>
<dbReference type="GO" id="GO:0016747">
    <property type="term" value="F:acyltransferase activity, transferring groups other than amino-acyl groups"/>
    <property type="evidence" value="ECO:0007669"/>
    <property type="project" value="TreeGrafter"/>
</dbReference>
<accession>A0A1G9E137</accession>
<reference evidence="2 3" key="1">
    <citation type="submission" date="2016-10" db="EMBL/GenBank/DDBJ databases">
        <authorList>
            <person name="de Groot N.N."/>
        </authorList>
    </citation>
    <scope>NUCLEOTIDE SEQUENCE [LARGE SCALE GENOMIC DNA]</scope>
    <source>
        <strain evidence="2 3">CGMCC 4.5727</strain>
    </source>
</reference>
<dbReference type="PANTHER" id="PTHR48098">
    <property type="entry name" value="ENTEROCHELIN ESTERASE-RELATED"/>
    <property type="match status" value="1"/>
</dbReference>
<dbReference type="InterPro" id="IPR000801">
    <property type="entry name" value="Esterase-like"/>
</dbReference>
<evidence type="ECO:0000313" key="3">
    <source>
        <dbReference type="Proteomes" id="UP000199155"/>
    </source>
</evidence>
<dbReference type="Gene3D" id="3.40.50.1820">
    <property type="entry name" value="alpha/beta hydrolase"/>
    <property type="match status" value="1"/>
</dbReference>
<evidence type="ECO:0000256" key="1">
    <source>
        <dbReference type="SAM" id="Phobius"/>
    </source>
</evidence>
<dbReference type="InterPro" id="IPR050583">
    <property type="entry name" value="Mycobacterial_A85_antigen"/>
</dbReference>
<sequence>MGLTSKKLLLLAVLVAIALFALTIWLWPRLARTSVRALLGRFLLLVATQLAVLSVVLLYVNDKFEFYASWDDLFGTEQGEGVVQEVGPGGKLVSMQSAQALSGGGRLETVRITGPSTKIAADAKVYLPPQYFQKGNAEKKFPAILAITGYPGTVDGMINELGFVDTARDKARTGKMPPAVMIFIRSAVTPPRDTECVDIPGGPKVLTYFAKDLPKAVGSHYRVGTATEQWGVTGYSTGGYCALKLPMTFPESFTAGAALSPYFAAKVDDTTGDLFHGDKRLERENDLMWRMEHLPQPPVSLLVTSSARGEYDYGHTLDFLSKLKEGPMRMARIILDEGGHNFNTWKREVPAALTWLGGKLDKPAKA</sequence>
<dbReference type="Proteomes" id="UP000199155">
    <property type="component" value="Unassembled WGS sequence"/>
</dbReference>
<dbReference type="RefSeq" id="WP_093613617.1">
    <property type="nucleotide sequence ID" value="NZ_FNFF01000010.1"/>
</dbReference>
<dbReference type="PANTHER" id="PTHR48098:SF1">
    <property type="entry name" value="DIACYLGLYCEROL ACYLTRANSFERASE_MYCOLYLTRANSFERASE AG85A"/>
    <property type="match status" value="1"/>
</dbReference>
<evidence type="ECO:0000313" key="2">
    <source>
        <dbReference type="EMBL" id="SDK69819.1"/>
    </source>
</evidence>
<dbReference type="OrthoDB" id="3670437at2"/>
<proteinExistence type="predicted"/>
<dbReference type="InterPro" id="IPR029058">
    <property type="entry name" value="AB_hydrolase_fold"/>
</dbReference>
<gene>
    <name evidence="2" type="ORF">SAMN05421806_110188</name>
</gene>
<organism evidence="2 3">
    <name type="scientific">Streptomyces indicus</name>
    <dbReference type="NCBI Taxonomy" id="417292"/>
    <lineage>
        <taxon>Bacteria</taxon>
        <taxon>Bacillati</taxon>
        <taxon>Actinomycetota</taxon>
        <taxon>Actinomycetes</taxon>
        <taxon>Kitasatosporales</taxon>
        <taxon>Streptomycetaceae</taxon>
        <taxon>Streptomyces</taxon>
    </lineage>
</organism>
<keyword evidence="1" id="KW-0472">Membrane</keyword>
<keyword evidence="3" id="KW-1185">Reference proteome</keyword>
<feature type="transmembrane region" description="Helical" evidence="1">
    <location>
        <begin position="41"/>
        <end position="60"/>
    </location>
</feature>
<name>A0A1G9E137_9ACTN</name>
<dbReference type="AlphaFoldDB" id="A0A1G9E137"/>
<keyword evidence="2" id="KW-0378">Hydrolase</keyword>
<dbReference type="EMBL" id="FNFF01000010">
    <property type="protein sequence ID" value="SDK69819.1"/>
    <property type="molecule type" value="Genomic_DNA"/>
</dbReference>